<dbReference type="AlphaFoldDB" id="A0ABD0T617"/>
<name>A0ABD0T617_LOXSC</name>
<sequence>MERKVEIVEISPGKTERQFIYRVSPSDAECAQQIIPIDEDDLTSEQWHGLNKQHSPIHDLMVLRLESAYTFLDPDPKLYSFGKIGTEHYVLSGPFLTDIARPGDRLESDVKFASLGFRSRGHIKTSDKLLSRSYEAEEDVLEDCDEWIPRHWGHFICIRDEDNYEGVGSGALLFHRRVLFGIGSFALKKLNTSILVFTDVRPYHSLLNKTCRPGRTVPAEST</sequence>
<evidence type="ECO:0000313" key="2">
    <source>
        <dbReference type="Proteomes" id="UP001549921"/>
    </source>
</evidence>
<protein>
    <submittedName>
        <fullName evidence="1">Uncharacterized protein</fullName>
    </submittedName>
</protein>
<accession>A0ABD0T617</accession>
<dbReference type="Proteomes" id="UP001549921">
    <property type="component" value="Unassembled WGS sequence"/>
</dbReference>
<dbReference type="EMBL" id="JBEDNZ010000010">
    <property type="protein sequence ID" value="KAL0832517.1"/>
    <property type="molecule type" value="Genomic_DNA"/>
</dbReference>
<organism evidence="1 2">
    <name type="scientific">Loxostege sticticalis</name>
    <name type="common">Beet webworm moth</name>
    <dbReference type="NCBI Taxonomy" id="481309"/>
    <lineage>
        <taxon>Eukaryota</taxon>
        <taxon>Metazoa</taxon>
        <taxon>Ecdysozoa</taxon>
        <taxon>Arthropoda</taxon>
        <taxon>Hexapoda</taxon>
        <taxon>Insecta</taxon>
        <taxon>Pterygota</taxon>
        <taxon>Neoptera</taxon>
        <taxon>Endopterygota</taxon>
        <taxon>Lepidoptera</taxon>
        <taxon>Glossata</taxon>
        <taxon>Ditrysia</taxon>
        <taxon>Pyraloidea</taxon>
        <taxon>Crambidae</taxon>
        <taxon>Pyraustinae</taxon>
        <taxon>Loxostege</taxon>
    </lineage>
</organism>
<gene>
    <name evidence="1" type="ORF">ABMA28_000730</name>
</gene>
<proteinExistence type="predicted"/>
<reference evidence="1 2" key="1">
    <citation type="submission" date="2024-06" db="EMBL/GenBank/DDBJ databases">
        <title>A chromosome-level genome assembly of beet webworm, Loxostege sticticalis.</title>
        <authorList>
            <person name="Zhang Y."/>
        </authorList>
    </citation>
    <scope>NUCLEOTIDE SEQUENCE [LARGE SCALE GENOMIC DNA]</scope>
    <source>
        <strain evidence="1">AQ028</strain>
        <tissue evidence="1">Male pupae</tissue>
    </source>
</reference>
<evidence type="ECO:0000313" key="1">
    <source>
        <dbReference type="EMBL" id="KAL0832517.1"/>
    </source>
</evidence>
<comment type="caution">
    <text evidence="1">The sequence shown here is derived from an EMBL/GenBank/DDBJ whole genome shotgun (WGS) entry which is preliminary data.</text>
</comment>